<dbReference type="Pfam" id="PF05504">
    <property type="entry name" value="Spore_GerAC"/>
    <property type="match status" value="1"/>
</dbReference>
<dbReference type="RefSeq" id="WP_377563519.1">
    <property type="nucleotide sequence ID" value="NZ_JBHTJZ010000009.1"/>
</dbReference>
<dbReference type="InterPro" id="IPR008844">
    <property type="entry name" value="Spore_GerAC-like"/>
</dbReference>
<keyword evidence="4" id="KW-0732">Signal</keyword>
<keyword evidence="7" id="KW-0449">Lipoprotein</keyword>
<evidence type="ECO:0000313" key="11">
    <source>
        <dbReference type="Proteomes" id="UP001596989"/>
    </source>
</evidence>
<sequence length="405" mass="45216">MNRAATRLLLLLASLLLLPGCWNRVELNEIAIVSATGVDWHDGIWEVSFQTIVPQAMASRTGGSQRAEVNVFSTKGDLYSAAVSRASQEMSRGLFFAHNQIIVVGEEAARRGLGPVMEVYLRNPDNRMTANIFLAKGKARRMLEQLVLPEQIPGAAIQRMANNEEQESFSFRPMSMHATMLELLEGTQAVGIPGLTLAGTGQSADSIKQLGRTRLPSQVRLEQLGLIVGDQLVGWASTEQSRGIMWLSNHIGKTTISIPCEPDKATPKQTSVSIMKSTTARKPEWHNGKWRMHVDIKVEAVPGEYNCSKKLELRGQMNAIEQLIEQEVHKIAMNGWKAVRKHRADVIGFGDLIRKKYPRQWKDIRGEWREMFPQTDVIVTVKANMMSGGKDASNFKKMQEDARSK</sequence>
<evidence type="ECO:0000259" key="9">
    <source>
        <dbReference type="Pfam" id="PF25198"/>
    </source>
</evidence>
<dbReference type="PANTHER" id="PTHR35789:SF1">
    <property type="entry name" value="SPORE GERMINATION PROTEIN B3"/>
    <property type="match status" value="1"/>
</dbReference>
<dbReference type="InterPro" id="IPR046953">
    <property type="entry name" value="Spore_GerAC-like_C"/>
</dbReference>
<feature type="domain" description="Spore germination GerAC-like C-terminal" evidence="8">
    <location>
        <begin position="224"/>
        <end position="387"/>
    </location>
</feature>
<dbReference type="Gene3D" id="3.30.300.210">
    <property type="entry name" value="Nutrient germinant receptor protein C, domain 3"/>
    <property type="match status" value="1"/>
</dbReference>
<dbReference type="Proteomes" id="UP001596989">
    <property type="component" value="Unassembled WGS sequence"/>
</dbReference>
<evidence type="ECO:0000256" key="7">
    <source>
        <dbReference type="ARBA" id="ARBA00023288"/>
    </source>
</evidence>
<keyword evidence="3" id="KW-0309">Germination</keyword>
<dbReference type="PANTHER" id="PTHR35789">
    <property type="entry name" value="SPORE GERMINATION PROTEIN B3"/>
    <property type="match status" value="1"/>
</dbReference>
<dbReference type="NCBIfam" id="TIGR02887">
    <property type="entry name" value="spore_ger_x_C"/>
    <property type="match status" value="1"/>
</dbReference>
<evidence type="ECO:0000313" key="10">
    <source>
        <dbReference type="EMBL" id="MFD0959406.1"/>
    </source>
</evidence>
<proteinExistence type="inferred from homology"/>
<comment type="subcellular location">
    <subcellularLocation>
        <location evidence="1">Membrane</location>
        <topology evidence="1">Lipid-anchor</topology>
    </subcellularLocation>
</comment>
<evidence type="ECO:0000256" key="1">
    <source>
        <dbReference type="ARBA" id="ARBA00004635"/>
    </source>
</evidence>
<evidence type="ECO:0000256" key="4">
    <source>
        <dbReference type="ARBA" id="ARBA00022729"/>
    </source>
</evidence>
<evidence type="ECO:0000256" key="2">
    <source>
        <dbReference type="ARBA" id="ARBA00007886"/>
    </source>
</evidence>
<organism evidence="10 11">
    <name type="scientific">Paenibacillus chungangensis</name>
    <dbReference type="NCBI Taxonomy" id="696535"/>
    <lineage>
        <taxon>Bacteria</taxon>
        <taxon>Bacillati</taxon>
        <taxon>Bacillota</taxon>
        <taxon>Bacilli</taxon>
        <taxon>Bacillales</taxon>
        <taxon>Paenibacillaceae</taxon>
        <taxon>Paenibacillus</taxon>
    </lineage>
</organism>
<evidence type="ECO:0000256" key="6">
    <source>
        <dbReference type="ARBA" id="ARBA00023139"/>
    </source>
</evidence>
<comment type="caution">
    <text evidence="10">The sequence shown here is derived from an EMBL/GenBank/DDBJ whole genome shotgun (WGS) entry which is preliminary data.</text>
</comment>
<dbReference type="InterPro" id="IPR038501">
    <property type="entry name" value="Spore_GerAC_C_sf"/>
</dbReference>
<reference evidence="11" key="1">
    <citation type="journal article" date="2019" name="Int. J. Syst. Evol. Microbiol.">
        <title>The Global Catalogue of Microorganisms (GCM) 10K type strain sequencing project: providing services to taxonomists for standard genome sequencing and annotation.</title>
        <authorList>
            <consortium name="The Broad Institute Genomics Platform"/>
            <consortium name="The Broad Institute Genome Sequencing Center for Infectious Disease"/>
            <person name="Wu L."/>
            <person name="Ma J."/>
        </authorList>
    </citation>
    <scope>NUCLEOTIDE SEQUENCE [LARGE SCALE GENOMIC DNA]</scope>
    <source>
        <strain evidence="11">CCUG 59129</strain>
    </source>
</reference>
<feature type="domain" description="Spore germination protein N-terminal" evidence="9">
    <location>
        <begin position="23"/>
        <end position="186"/>
    </location>
</feature>
<keyword evidence="11" id="KW-1185">Reference proteome</keyword>
<evidence type="ECO:0000256" key="5">
    <source>
        <dbReference type="ARBA" id="ARBA00023136"/>
    </source>
</evidence>
<dbReference type="Pfam" id="PF25198">
    <property type="entry name" value="Spore_GerAC_N"/>
    <property type="match status" value="1"/>
</dbReference>
<name>A0ABW3HPK4_9BACL</name>
<accession>A0ABW3HPK4</accession>
<evidence type="ECO:0000256" key="3">
    <source>
        <dbReference type="ARBA" id="ARBA00022544"/>
    </source>
</evidence>
<gene>
    <name evidence="10" type="ORF">ACFQ2I_08380</name>
</gene>
<evidence type="ECO:0000259" key="8">
    <source>
        <dbReference type="Pfam" id="PF05504"/>
    </source>
</evidence>
<dbReference type="InterPro" id="IPR057336">
    <property type="entry name" value="GerAC_N"/>
</dbReference>
<keyword evidence="6" id="KW-0564">Palmitate</keyword>
<dbReference type="EMBL" id="JBHTJZ010000009">
    <property type="protein sequence ID" value="MFD0959406.1"/>
    <property type="molecule type" value="Genomic_DNA"/>
</dbReference>
<comment type="similarity">
    <text evidence="2">Belongs to the GerABKC lipoprotein family.</text>
</comment>
<protein>
    <submittedName>
        <fullName evidence="10">Ger(X)C family spore germination protein</fullName>
    </submittedName>
</protein>
<keyword evidence="5" id="KW-0472">Membrane</keyword>